<gene>
    <name evidence="3" type="ORF">EH198_14995</name>
</gene>
<evidence type="ECO:0000313" key="3">
    <source>
        <dbReference type="EMBL" id="RQW10571.1"/>
    </source>
</evidence>
<reference evidence="3 4" key="1">
    <citation type="submission" date="2018-11" db="EMBL/GenBank/DDBJ databases">
        <title>Genome sequence of strain 7197.</title>
        <authorList>
            <person name="Gao J."/>
            <person name="Sun J."/>
        </authorList>
    </citation>
    <scope>NUCLEOTIDE SEQUENCE [LARGE SCALE GENOMIC DNA]</scope>
    <source>
        <strain evidence="3 4">7197</strain>
    </source>
</reference>
<sequence>MKKYRRAKGEKNVDTEQTPLFALLGFAVSYDEDNKVCRIECPVQTLMLNPLGIVHGGIHAYLADTAFGFLTIQFKDVPYVSLETKTSYMKSAAGGRLIADARFVKDGYKALFLECRVENEQREVLSVTTGTFLRVSSVL</sequence>
<dbReference type="CDD" id="cd03443">
    <property type="entry name" value="PaaI_thioesterase"/>
    <property type="match status" value="1"/>
</dbReference>
<evidence type="ECO:0000313" key="4">
    <source>
        <dbReference type="Proteomes" id="UP000282529"/>
    </source>
</evidence>
<protein>
    <submittedName>
        <fullName evidence="3">PaaI family thioesterase</fullName>
    </submittedName>
</protein>
<feature type="domain" description="Thioesterase" evidence="2">
    <location>
        <begin position="52"/>
        <end position="124"/>
    </location>
</feature>
<dbReference type="EMBL" id="RQPI01000008">
    <property type="protein sequence ID" value="RQW10571.1"/>
    <property type="molecule type" value="Genomic_DNA"/>
</dbReference>
<dbReference type="GO" id="GO:0016289">
    <property type="term" value="F:acyl-CoA hydrolase activity"/>
    <property type="evidence" value="ECO:0007669"/>
    <property type="project" value="UniProtKB-ARBA"/>
</dbReference>
<dbReference type="SUPFAM" id="SSF54637">
    <property type="entry name" value="Thioesterase/thiol ester dehydrase-isomerase"/>
    <property type="match status" value="1"/>
</dbReference>
<dbReference type="InterPro" id="IPR006683">
    <property type="entry name" value="Thioestr_dom"/>
</dbReference>
<evidence type="ECO:0000259" key="2">
    <source>
        <dbReference type="Pfam" id="PF03061"/>
    </source>
</evidence>
<organism evidence="3 4">
    <name type="scientific">Paenibacillus rhizophilus</name>
    <dbReference type="NCBI Taxonomy" id="1850366"/>
    <lineage>
        <taxon>Bacteria</taxon>
        <taxon>Bacillati</taxon>
        <taxon>Bacillota</taxon>
        <taxon>Bacilli</taxon>
        <taxon>Bacillales</taxon>
        <taxon>Paenibacillaceae</taxon>
        <taxon>Paenibacillus</taxon>
    </lineage>
</organism>
<dbReference type="Gene3D" id="3.10.129.10">
    <property type="entry name" value="Hotdog Thioesterase"/>
    <property type="match status" value="1"/>
</dbReference>
<accession>A0A3N9P2Y7</accession>
<comment type="caution">
    <text evidence="3">The sequence shown here is derived from an EMBL/GenBank/DDBJ whole genome shotgun (WGS) entry which is preliminary data.</text>
</comment>
<dbReference type="Pfam" id="PF03061">
    <property type="entry name" value="4HBT"/>
    <property type="match status" value="1"/>
</dbReference>
<evidence type="ECO:0000256" key="1">
    <source>
        <dbReference type="ARBA" id="ARBA00022801"/>
    </source>
</evidence>
<dbReference type="OrthoDB" id="2139465at2"/>
<dbReference type="Proteomes" id="UP000282529">
    <property type="component" value="Unassembled WGS sequence"/>
</dbReference>
<dbReference type="NCBIfam" id="TIGR00369">
    <property type="entry name" value="unchar_dom_1"/>
    <property type="match status" value="1"/>
</dbReference>
<dbReference type="InterPro" id="IPR003736">
    <property type="entry name" value="PAAI_dom"/>
</dbReference>
<name>A0A3N9P2Y7_9BACL</name>
<proteinExistence type="predicted"/>
<keyword evidence="1" id="KW-0378">Hydrolase</keyword>
<keyword evidence="4" id="KW-1185">Reference proteome</keyword>
<dbReference type="InterPro" id="IPR029069">
    <property type="entry name" value="HotDog_dom_sf"/>
</dbReference>
<dbReference type="AlphaFoldDB" id="A0A3N9P2Y7"/>